<dbReference type="Pfam" id="PF01418">
    <property type="entry name" value="HTH_6"/>
    <property type="match status" value="1"/>
</dbReference>
<dbReference type="InterPro" id="IPR046348">
    <property type="entry name" value="SIS_dom_sf"/>
</dbReference>
<keyword evidence="1" id="KW-0805">Transcription regulation</keyword>
<dbReference type="PANTHER" id="PTHR30514:SF18">
    <property type="entry name" value="RPIR-FAMILY TRANSCRIPTIONAL REGULATOR"/>
    <property type="match status" value="1"/>
</dbReference>
<dbReference type="GO" id="GO:0097367">
    <property type="term" value="F:carbohydrate derivative binding"/>
    <property type="evidence" value="ECO:0007669"/>
    <property type="project" value="InterPro"/>
</dbReference>
<name>A0A839QHU2_9MICC</name>
<dbReference type="SUPFAM" id="SSF53697">
    <property type="entry name" value="SIS domain"/>
    <property type="match status" value="1"/>
</dbReference>
<dbReference type="InterPro" id="IPR009057">
    <property type="entry name" value="Homeodomain-like_sf"/>
</dbReference>
<dbReference type="Gene3D" id="3.40.50.10490">
    <property type="entry name" value="Glucose-6-phosphate isomerase like protein, domain 1"/>
    <property type="match status" value="1"/>
</dbReference>
<organism evidence="6 7">
    <name type="scientific">Paeniglutamicibacter cryotolerans</name>
    <dbReference type="NCBI Taxonomy" id="670079"/>
    <lineage>
        <taxon>Bacteria</taxon>
        <taxon>Bacillati</taxon>
        <taxon>Actinomycetota</taxon>
        <taxon>Actinomycetes</taxon>
        <taxon>Micrococcales</taxon>
        <taxon>Micrococcaceae</taxon>
        <taxon>Paeniglutamicibacter</taxon>
    </lineage>
</organism>
<evidence type="ECO:0000313" key="7">
    <source>
        <dbReference type="Proteomes" id="UP000523000"/>
    </source>
</evidence>
<dbReference type="PROSITE" id="PS51071">
    <property type="entry name" value="HTH_RPIR"/>
    <property type="match status" value="1"/>
</dbReference>
<keyword evidence="3" id="KW-0804">Transcription</keyword>
<reference evidence="6 7" key="1">
    <citation type="submission" date="2020-08" db="EMBL/GenBank/DDBJ databases">
        <title>Sequencing the genomes of 1000 actinobacteria strains.</title>
        <authorList>
            <person name="Klenk H.-P."/>
        </authorList>
    </citation>
    <scope>NUCLEOTIDE SEQUENCE [LARGE SCALE GENOMIC DNA]</scope>
    <source>
        <strain evidence="6 7">DSM 22826</strain>
    </source>
</reference>
<dbReference type="InterPro" id="IPR000281">
    <property type="entry name" value="HTH_RpiR"/>
</dbReference>
<dbReference type="PROSITE" id="PS51464">
    <property type="entry name" value="SIS"/>
    <property type="match status" value="1"/>
</dbReference>
<sequence length="292" mass="31105">MSVATVSDLLRSKLGELTPAGREIAREILTDYPRAGLETAARLAARAGVSAPTVTRFAIFLGFEGYLEFQDQLRSELGERSKSALEQFPLDTPEPSSGAVQLAADAAVLAGQVSASLDAVPGALIEDAVQMLSTPGRSVHLLGGRFSHMVAQYLQTHLQLLRPGAFLVSSNELDRASTLRDMKRGDIVVAYDFRRYTPETVEFGKAARKRGAKIILVTDPWLSPLSTDASIVLPCSVASPSAFDALSPTMALTEVLISGLVRHSGAAGRASLSAVEAILSSNADHDVDIRYI</sequence>
<dbReference type="GO" id="GO:0003700">
    <property type="term" value="F:DNA-binding transcription factor activity"/>
    <property type="evidence" value="ECO:0007669"/>
    <property type="project" value="InterPro"/>
</dbReference>
<evidence type="ECO:0000256" key="1">
    <source>
        <dbReference type="ARBA" id="ARBA00023015"/>
    </source>
</evidence>
<dbReference type="Proteomes" id="UP000523000">
    <property type="component" value="Unassembled WGS sequence"/>
</dbReference>
<dbReference type="PANTHER" id="PTHR30514">
    <property type="entry name" value="GLUCOKINASE"/>
    <property type="match status" value="1"/>
</dbReference>
<dbReference type="InterPro" id="IPR047640">
    <property type="entry name" value="RpiR-like"/>
</dbReference>
<evidence type="ECO:0000256" key="2">
    <source>
        <dbReference type="ARBA" id="ARBA00023125"/>
    </source>
</evidence>
<dbReference type="EMBL" id="JACHVS010000001">
    <property type="protein sequence ID" value="MBB2995183.1"/>
    <property type="molecule type" value="Genomic_DNA"/>
</dbReference>
<dbReference type="InterPro" id="IPR001347">
    <property type="entry name" value="SIS_dom"/>
</dbReference>
<dbReference type="SUPFAM" id="SSF46689">
    <property type="entry name" value="Homeodomain-like"/>
    <property type="match status" value="1"/>
</dbReference>
<feature type="domain" description="SIS" evidence="5">
    <location>
        <begin position="128"/>
        <end position="266"/>
    </location>
</feature>
<feature type="domain" description="HTH rpiR-type" evidence="4">
    <location>
        <begin position="4"/>
        <end position="80"/>
    </location>
</feature>
<proteinExistence type="predicted"/>
<evidence type="ECO:0000259" key="5">
    <source>
        <dbReference type="PROSITE" id="PS51464"/>
    </source>
</evidence>
<keyword evidence="2 6" id="KW-0238">DNA-binding</keyword>
<evidence type="ECO:0000313" key="6">
    <source>
        <dbReference type="EMBL" id="MBB2995183.1"/>
    </source>
</evidence>
<protein>
    <submittedName>
        <fullName evidence="6">DNA-binding MurR/RpiR family transcriptional regulator</fullName>
    </submittedName>
</protein>
<comment type="caution">
    <text evidence="6">The sequence shown here is derived from an EMBL/GenBank/DDBJ whole genome shotgun (WGS) entry which is preliminary data.</text>
</comment>
<dbReference type="GO" id="GO:1901135">
    <property type="term" value="P:carbohydrate derivative metabolic process"/>
    <property type="evidence" value="ECO:0007669"/>
    <property type="project" value="InterPro"/>
</dbReference>
<dbReference type="RefSeq" id="WP_183510482.1">
    <property type="nucleotide sequence ID" value="NZ_BAABGK010000107.1"/>
</dbReference>
<dbReference type="InterPro" id="IPR036388">
    <property type="entry name" value="WH-like_DNA-bd_sf"/>
</dbReference>
<accession>A0A839QHU2</accession>
<dbReference type="AlphaFoldDB" id="A0A839QHU2"/>
<dbReference type="Pfam" id="PF01380">
    <property type="entry name" value="SIS"/>
    <property type="match status" value="1"/>
</dbReference>
<dbReference type="GO" id="GO:0003677">
    <property type="term" value="F:DNA binding"/>
    <property type="evidence" value="ECO:0007669"/>
    <property type="project" value="UniProtKB-KW"/>
</dbReference>
<dbReference type="Gene3D" id="1.10.10.10">
    <property type="entry name" value="Winged helix-like DNA-binding domain superfamily/Winged helix DNA-binding domain"/>
    <property type="match status" value="1"/>
</dbReference>
<evidence type="ECO:0000256" key="3">
    <source>
        <dbReference type="ARBA" id="ARBA00023163"/>
    </source>
</evidence>
<dbReference type="CDD" id="cd05013">
    <property type="entry name" value="SIS_RpiR"/>
    <property type="match status" value="1"/>
</dbReference>
<evidence type="ECO:0000259" key="4">
    <source>
        <dbReference type="PROSITE" id="PS51071"/>
    </source>
</evidence>
<gene>
    <name evidence="6" type="ORF">E9229_001374</name>
</gene>
<keyword evidence="7" id="KW-1185">Reference proteome</keyword>
<dbReference type="InterPro" id="IPR035472">
    <property type="entry name" value="RpiR-like_SIS"/>
</dbReference>